<evidence type="ECO:0000313" key="1">
    <source>
        <dbReference type="EMBL" id="MUG69086.1"/>
    </source>
</evidence>
<organism evidence="1 2">
    <name type="scientific">Paenibacillus validus</name>
    <dbReference type="NCBI Taxonomy" id="44253"/>
    <lineage>
        <taxon>Bacteria</taxon>
        <taxon>Bacillati</taxon>
        <taxon>Bacillota</taxon>
        <taxon>Bacilli</taxon>
        <taxon>Bacillales</taxon>
        <taxon>Paenibacillaceae</taxon>
        <taxon>Paenibacillus</taxon>
    </lineage>
</organism>
<dbReference type="Proteomes" id="UP000450917">
    <property type="component" value="Unassembled WGS sequence"/>
</dbReference>
<dbReference type="AlphaFoldDB" id="A0A7X3CQV3"/>
<comment type="caution">
    <text evidence="1">The sequence shown here is derived from an EMBL/GenBank/DDBJ whole genome shotgun (WGS) entry which is preliminary data.</text>
</comment>
<dbReference type="EMBL" id="WNZX01000001">
    <property type="protein sequence ID" value="MUG69086.1"/>
    <property type="molecule type" value="Genomic_DNA"/>
</dbReference>
<sequence length="303" mass="35184">MNSLPHENVILFPKTVEYYQYELTRLLEAERYAEAMKMLRFLLGCRSDDVTAREEWQSLLGWLQMMFPDIALKNQDQPDEEDESESDLLRQQMLAKGEQSEAYAQRLLESIRSQHAPDKLMLALDQLAFLEHPGIDETLTGWLEEEELHPLIQFKTLQTLKKRGAAGSVSIRKNGEDVICDIEDTPENFERFPSQIQDIIARVQEISEMNHPALAYFASEMWNEFLAYIYGTSAYRQMLRQDAACVDVWAAALHLTLLEHVFEGGDKAELMELYGITSELSFQWEQSYRIMQHFASAVFTRRL</sequence>
<proteinExistence type="predicted"/>
<name>A0A7X3CQV3_9BACL</name>
<protein>
    <submittedName>
        <fullName evidence="1">Uncharacterized protein</fullName>
    </submittedName>
</protein>
<dbReference type="RefSeq" id="WP_155613749.1">
    <property type="nucleotide sequence ID" value="NZ_WNZX01000001.1"/>
</dbReference>
<keyword evidence="2" id="KW-1185">Reference proteome</keyword>
<gene>
    <name evidence="1" type="ORF">GNP93_00200</name>
</gene>
<accession>A0A7X3CQV3</accession>
<evidence type="ECO:0000313" key="2">
    <source>
        <dbReference type="Proteomes" id="UP000450917"/>
    </source>
</evidence>
<reference evidence="1 2" key="1">
    <citation type="submission" date="2019-11" db="EMBL/GenBank/DDBJ databases">
        <title>Draft genome sequences of five Paenibacillus species of dairy origin.</title>
        <authorList>
            <person name="Olajide A.M."/>
            <person name="Chen S."/>
            <person name="Lapointe G."/>
        </authorList>
    </citation>
    <scope>NUCLEOTIDE SEQUENCE [LARGE SCALE GENOMIC DNA]</scope>
    <source>
        <strain evidence="1 2">2CS3</strain>
    </source>
</reference>